<comment type="caution">
    <text evidence="1">The sequence shown here is derived from an EMBL/GenBank/DDBJ whole genome shotgun (WGS) entry which is preliminary data.</text>
</comment>
<dbReference type="Gene3D" id="1.20.1270.10">
    <property type="match status" value="1"/>
</dbReference>
<organism evidence="1 2">
    <name type="scientific">Stylosanthes scabra</name>
    <dbReference type="NCBI Taxonomy" id="79078"/>
    <lineage>
        <taxon>Eukaryota</taxon>
        <taxon>Viridiplantae</taxon>
        <taxon>Streptophyta</taxon>
        <taxon>Embryophyta</taxon>
        <taxon>Tracheophyta</taxon>
        <taxon>Spermatophyta</taxon>
        <taxon>Magnoliopsida</taxon>
        <taxon>eudicotyledons</taxon>
        <taxon>Gunneridae</taxon>
        <taxon>Pentapetalae</taxon>
        <taxon>rosids</taxon>
        <taxon>fabids</taxon>
        <taxon>Fabales</taxon>
        <taxon>Fabaceae</taxon>
        <taxon>Papilionoideae</taxon>
        <taxon>50 kb inversion clade</taxon>
        <taxon>dalbergioids sensu lato</taxon>
        <taxon>Dalbergieae</taxon>
        <taxon>Pterocarpus clade</taxon>
        <taxon>Stylosanthes</taxon>
    </lineage>
</organism>
<dbReference type="EMBL" id="JASCZI010181312">
    <property type="protein sequence ID" value="MED6181657.1"/>
    <property type="molecule type" value="Genomic_DNA"/>
</dbReference>
<dbReference type="Proteomes" id="UP001341840">
    <property type="component" value="Unassembled WGS sequence"/>
</dbReference>
<evidence type="ECO:0000313" key="2">
    <source>
        <dbReference type="Proteomes" id="UP001341840"/>
    </source>
</evidence>
<dbReference type="SUPFAM" id="SSF100934">
    <property type="entry name" value="Heat shock protein 70kD (HSP70), C-terminal subdomain"/>
    <property type="match status" value="1"/>
</dbReference>
<evidence type="ECO:0000313" key="1">
    <source>
        <dbReference type="EMBL" id="MED6181657.1"/>
    </source>
</evidence>
<sequence>MNDEKIGGMLDPFDEQKIEKVVNDVIEWIEGNQLAQVDEFEDKLKELKGLCNPIIAKMYQGGGGDVSMEGTIFWKFFIWAKRERVSKELLQELLWSKSNIIHHRLPIVITFDPELRLTHRLRLHEALSIIFDSIPHESCGCRIGVLGYSMTRRKSRVCIELGVQFWHFIRIENPWVGDSHSVYIIRLFRYRFKFGKSAKRSFGFFESSISFSCHKSPSSEIAIGSLES</sequence>
<proteinExistence type="predicted"/>
<reference evidence="1 2" key="1">
    <citation type="journal article" date="2023" name="Plants (Basel)">
        <title>Bridging the Gap: Combining Genomics and Transcriptomics Approaches to Understand Stylosanthes scabra, an Orphan Legume from the Brazilian Caatinga.</title>
        <authorList>
            <person name="Ferreira-Neto J.R.C."/>
            <person name="da Silva M.D."/>
            <person name="Binneck E."/>
            <person name="de Melo N.F."/>
            <person name="da Silva R.H."/>
            <person name="de Melo A.L.T.M."/>
            <person name="Pandolfi V."/>
            <person name="Bustamante F.O."/>
            <person name="Brasileiro-Vidal A.C."/>
            <person name="Benko-Iseppon A.M."/>
        </authorList>
    </citation>
    <scope>NUCLEOTIDE SEQUENCE [LARGE SCALE GENOMIC DNA]</scope>
    <source>
        <tissue evidence="1">Leaves</tissue>
    </source>
</reference>
<keyword evidence="2" id="KW-1185">Reference proteome</keyword>
<accession>A0ABU6W743</accession>
<protein>
    <submittedName>
        <fullName evidence="1">Uncharacterized protein</fullName>
    </submittedName>
</protein>
<name>A0ABU6W743_9FABA</name>
<dbReference type="InterPro" id="IPR029048">
    <property type="entry name" value="HSP70_C_sf"/>
</dbReference>
<gene>
    <name evidence="1" type="ORF">PIB30_021249</name>
</gene>